<evidence type="ECO:0000313" key="1">
    <source>
        <dbReference type="EMBL" id="AII98030.1"/>
    </source>
</evidence>
<protein>
    <submittedName>
        <fullName evidence="1">BLTX676</fullName>
    </submittedName>
</protein>
<dbReference type="AlphaFoldDB" id="A0A076KVH4"/>
<reference evidence="1" key="1">
    <citation type="submission" date="2013-07" db="EMBL/GenBank/DDBJ databases">
        <title>Nephila pilipes venom gland.</title>
        <authorList>
            <person name="Huo L.J."/>
        </authorList>
    </citation>
    <scope>NUCLEOTIDE SEQUENCE</scope>
    <source>
        <tissue evidence="1">Venom gland</tissue>
    </source>
</reference>
<name>A0A076KVH4_NEPPI</name>
<proteinExistence type="evidence at transcript level"/>
<organism evidence="1">
    <name type="scientific">Nephila pilipes</name>
    <name type="common">Giant wood spider</name>
    <name type="synonym">Nephila maculata</name>
    <dbReference type="NCBI Taxonomy" id="299642"/>
    <lineage>
        <taxon>Eukaryota</taxon>
        <taxon>Metazoa</taxon>
        <taxon>Ecdysozoa</taxon>
        <taxon>Arthropoda</taxon>
        <taxon>Chelicerata</taxon>
        <taxon>Arachnida</taxon>
        <taxon>Araneae</taxon>
        <taxon>Araneomorphae</taxon>
        <taxon>Entelegynae</taxon>
        <taxon>Araneoidea</taxon>
        <taxon>Nephilidae</taxon>
        <taxon>Nephila</taxon>
    </lineage>
</organism>
<sequence length="28" mass="3355">MEIYALETTLSWECLKVICRLYLNFNTS</sequence>
<accession>A0A076KVH4</accession>
<dbReference type="EMBL" id="KF433709">
    <property type="protein sequence ID" value="AII98030.1"/>
    <property type="molecule type" value="mRNA"/>
</dbReference>